<evidence type="ECO:0000313" key="3">
    <source>
        <dbReference type="Proteomes" id="UP000230611"/>
    </source>
</evidence>
<name>A0A2M8AHL8_9BACT</name>
<protein>
    <recommendedName>
        <fullName evidence="1">TACO1/YebC-like second and third domain-containing protein</fullName>
    </recommendedName>
</protein>
<feature type="domain" description="TACO1/YebC-like second and third" evidence="1">
    <location>
        <begin position="1"/>
        <end position="145"/>
    </location>
</feature>
<dbReference type="AlphaFoldDB" id="A0A2M8AHL8"/>
<accession>A0A2M8AHL8</accession>
<evidence type="ECO:0000313" key="2">
    <source>
        <dbReference type="EMBL" id="PJB17052.1"/>
    </source>
</evidence>
<dbReference type="InterPro" id="IPR029072">
    <property type="entry name" value="YebC-like"/>
</dbReference>
<dbReference type="Gene3D" id="3.30.70.980">
    <property type="match status" value="2"/>
</dbReference>
<reference evidence="3" key="1">
    <citation type="submission" date="2017-09" db="EMBL/GenBank/DDBJ databases">
        <title>Depth-based differentiation of microbial function through sediment-hosted aquifers and enrichment of novel symbionts in the deep terrestrial subsurface.</title>
        <authorList>
            <person name="Probst A.J."/>
            <person name="Ladd B."/>
            <person name="Jarett J.K."/>
            <person name="Geller-Mcgrath D.E."/>
            <person name="Sieber C.M.K."/>
            <person name="Emerson J.B."/>
            <person name="Anantharaman K."/>
            <person name="Thomas B.C."/>
            <person name="Malmstrom R."/>
            <person name="Stieglmeier M."/>
            <person name="Klingl A."/>
            <person name="Woyke T."/>
            <person name="Ryan C.M."/>
            <person name="Banfield J.F."/>
        </authorList>
    </citation>
    <scope>NUCLEOTIDE SEQUENCE [LARGE SCALE GENOMIC DNA]</scope>
</reference>
<organism evidence="2 3">
    <name type="scientific">Candidatus Falkowbacteria bacterium CG_4_9_14_3_um_filter_38_19</name>
    <dbReference type="NCBI Taxonomy" id="1974559"/>
    <lineage>
        <taxon>Bacteria</taxon>
        <taxon>Candidatus Falkowiibacteriota</taxon>
    </lineage>
</organism>
<feature type="non-terminal residue" evidence="2">
    <location>
        <position position="1"/>
    </location>
</feature>
<dbReference type="Proteomes" id="UP000230611">
    <property type="component" value="Unassembled WGS sequence"/>
</dbReference>
<sequence>KNRSAAEVRHLFTKYGGSLGAVMWNFSQKGVLQITNYELPSSAKALEDKRIANLENDESFELELIDNGAQDILKETEGMAVYTKPEDFQRVKLFLENKKVKTESAEIEYIAKKQVNLTEEEKTQVQKFIDELEDSEDVSDYYTNANL</sequence>
<dbReference type="Pfam" id="PF01709">
    <property type="entry name" value="Transcrip_reg"/>
    <property type="match status" value="1"/>
</dbReference>
<evidence type="ECO:0000259" key="1">
    <source>
        <dbReference type="Pfam" id="PF01709"/>
    </source>
</evidence>
<dbReference type="EMBL" id="PFUO01000073">
    <property type="protein sequence ID" value="PJB17052.1"/>
    <property type="molecule type" value="Genomic_DNA"/>
</dbReference>
<comment type="caution">
    <text evidence="2">The sequence shown here is derived from an EMBL/GenBank/DDBJ whole genome shotgun (WGS) entry which is preliminary data.</text>
</comment>
<dbReference type="SUPFAM" id="SSF75625">
    <property type="entry name" value="YebC-like"/>
    <property type="match status" value="1"/>
</dbReference>
<proteinExistence type="predicted"/>
<gene>
    <name evidence="2" type="ORF">CO116_01555</name>
</gene>
<dbReference type="PANTHER" id="PTHR12532:SF0">
    <property type="entry name" value="TRANSLATIONAL ACTIVATOR OF CYTOCHROME C OXIDASE 1"/>
    <property type="match status" value="1"/>
</dbReference>
<dbReference type="PANTHER" id="PTHR12532">
    <property type="entry name" value="TRANSLATIONAL ACTIVATOR OF CYTOCHROME C OXIDASE 1"/>
    <property type="match status" value="1"/>
</dbReference>
<dbReference type="InterPro" id="IPR048300">
    <property type="entry name" value="TACO1_YebC-like_2nd/3rd_dom"/>
</dbReference>
<dbReference type="InterPro" id="IPR002876">
    <property type="entry name" value="Transcrip_reg_TACO1-like"/>
</dbReference>
<dbReference type="InterPro" id="IPR026564">
    <property type="entry name" value="Transcrip_reg_TACO1-like_dom3"/>
</dbReference>